<dbReference type="SUPFAM" id="SSF51126">
    <property type="entry name" value="Pectin lyase-like"/>
    <property type="match status" value="1"/>
</dbReference>
<dbReference type="AlphaFoldDB" id="A0A285JC20"/>
<evidence type="ECO:0000256" key="5">
    <source>
        <dbReference type="RuleBase" id="RU000589"/>
    </source>
</evidence>
<dbReference type="GO" id="GO:0042545">
    <property type="term" value="P:cell wall modification"/>
    <property type="evidence" value="ECO:0007669"/>
    <property type="project" value="UniProtKB-UniRule"/>
</dbReference>
<evidence type="ECO:0000313" key="8">
    <source>
        <dbReference type="EMBL" id="PJE30914.1"/>
    </source>
</evidence>
<dbReference type="GO" id="GO:0030599">
    <property type="term" value="F:pectinesterase activity"/>
    <property type="evidence" value="ECO:0007669"/>
    <property type="project" value="UniProtKB-UniRule"/>
</dbReference>
<sequence>MTAACLNDWALRHHGIRPMLTEAEAAQVTLSEVLRRAGPVSALRDDPWDPPRDVPDLAPAITVAPGDGTLQRAVEEAIARARKAGQGGRVVIGLAPGTYGGLLYLPQVKMNGTPLSFTLIGLGTTPADTTLAESIDAEMPGTEYLARFDAQFAKASPETRAIHDHIGARRTLSTHLSSVVRIEAPETQLYNLTIRNTYGCSRPEATPEGIRADAQGRFPCGQHQAVALLSAGADRLTLGHVHLSSWQDTLYLQSPDKASTSRSYLFGCDIEGDVDFIFGQATAWFEGCEIRARGDRDAHCWLTAPATHARTPWGFVFHRCRLTHDGSPRMAQRRTNLGRQWFEGVKASPYGQAPEARRVARDAISEAEPPTISDASLFSVGKCLWLDCAMGDHINLNAPWDDWSGPGYAASGALCDGPRQPRYRPPQAGPADMARFLRDWSGAGDLSDLGPDFPWLGEWQSHPPEGPA</sequence>
<dbReference type="PANTHER" id="PTHR31321">
    <property type="entry name" value="ACYL-COA THIOESTER HYDROLASE YBHC-RELATED"/>
    <property type="match status" value="1"/>
</dbReference>
<evidence type="ECO:0000313" key="11">
    <source>
        <dbReference type="Proteomes" id="UP000231702"/>
    </source>
</evidence>
<keyword evidence="3 5" id="KW-0063">Aspartyl esterase</keyword>
<evidence type="ECO:0000313" key="9">
    <source>
        <dbReference type="EMBL" id="SNY57814.1"/>
    </source>
</evidence>
<dbReference type="InterPro" id="IPR011050">
    <property type="entry name" value="Pectin_lyase_fold/virulence"/>
</dbReference>
<dbReference type="EC" id="3.1.1.11" evidence="5"/>
<evidence type="ECO:0000256" key="1">
    <source>
        <dbReference type="ARBA" id="ARBA00008891"/>
    </source>
</evidence>
<keyword evidence="11" id="KW-1185">Reference proteome</keyword>
<evidence type="ECO:0000259" key="7">
    <source>
        <dbReference type="Pfam" id="PF01095"/>
    </source>
</evidence>
<dbReference type="Proteomes" id="UP000231702">
    <property type="component" value="Unassembled WGS sequence"/>
</dbReference>
<dbReference type="OrthoDB" id="191551at2"/>
<feature type="domain" description="Pectinesterase catalytic" evidence="7">
    <location>
        <begin position="222"/>
        <end position="341"/>
    </location>
</feature>
<protein>
    <recommendedName>
        <fullName evidence="5">Pectinesterase</fullName>
        <ecNumber evidence="5">3.1.1.11</ecNumber>
    </recommendedName>
</protein>
<keyword evidence="2 5" id="KW-0378">Hydrolase</keyword>
<dbReference type="EMBL" id="OBEA01000007">
    <property type="protein sequence ID" value="SNY57814.1"/>
    <property type="molecule type" value="Genomic_DNA"/>
</dbReference>
<dbReference type="InterPro" id="IPR000070">
    <property type="entry name" value="Pectinesterase_cat"/>
</dbReference>
<dbReference type="UniPathway" id="UPA00545">
    <property type="reaction ID" value="UER00823"/>
</dbReference>
<dbReference type="RefSeq" id="WP_097147141.1">
    <property type="nucleotide sequence ID" value="NZ_OBEA01000007.1"/>
</dbReference>
<gene>
    <name evidence="8" type="ORF">CVM39_05580</name>
    <name evidence="9" type="ORF">SAMN06297129_3448</name>
</gene>
<dbReference type="GO" id="GO:0009279">
    <property type="term" value="C:cell outer membrane"/>
    <property type="evidence" value="ECO:0007669"/>
    <property type="project" value="TreeGrafter"/>
</dbReference>
<dbReference type="PANTHER" id="PTHR31321:SF57">
    <property type="entry name" value="PECTINESTERASE 53-RELATED"/>
    <property type="match status" value="1"/>
</dbReference>
<comment type="similarity">
    <text evidence="1">Belongs to the pectinesterase family.</text>
</comment>
<evidence type="ECO:0000313" key="10">
    <source>
        <dbReference type="Proteomes" id="UP000231655"/>
    </source>
</evidence>
<dbReference type="InterPro" id="IPR012334">
    <property type="entry name" value="Pectin_lyas_fold"/>
</dbReference>
<proteinExistence type="inferred from homology"/>
<evidence type="ECO:0000256" key="6">
    <source>
        <dbReference type="SAM" id="MobiDB-lite"/>
    </source>
</evidence>
<evidence type="ECO:0000256" key="2">
    <source>
        <dbReference type="ARBA" id="ARBA00022801"/>
    </source>
</evidence>
<dbReference type="Gene3D" id="2.160.20.10">
    <property type="entry name" value="Single-stranded right-handed beta-helix, Pectin lyase-like"/>
    <property type="match status" value="1"/>
</dbReference>
<dbReference type="EMBL" id="PGTD01000012">
    <property type="protein sequence ID" value="PJE30914.1"/>
    <property type="molecule type" value="Genomic_DNA"/>
</dbReference>
<evidence type="ECO:0000256" key="3">
    <source>
        <dbReference type="ARBA" id="ARBA00023085"/>
    </source>
</evidence>
<reference evidence="8 11" key="2">
    <citation type="journal article" date="2018" name="Int. J. Syst. Evol. Microbiol.">
        <title>Pseudooceanicola lipolyticus sp. nov., a marine alphaproteobacterium, reclassification of Oceanicola flagellatus as Pseudooceanicola flagellatus comb. nov. and emended description of the genus Pseudooceanicola.</title>
        <authorList>
            <person name="Huang M.-M."/>
            <person name="Guo L.-L."/>
            <person name="Wu Y.-H."/>
            <person name="Lai Q.-L."/>
            <person name="Shao Z.-Z."/>
            <person name="Wang C.-S."/>
            <person name="Wu M."/>
            <person name="Xu X.-W."/>
        </authorList>
    </citation>
    <scope>NUCLEOTIDE SEQUENCE [LARGE SCALE GENOMIC DNA]</scope>
    <source>
        <strain evidence="8 11">Ar-45</strain>
    </source>
</reference>
<feature type="region of interest" description="Disordered" evidence="6">
    <location>
        <begin position="449"/>
        <end position="468"/>
    </location>
</feature>
<comment type="pathway">
    <text evidence="5">Glycan metabolism; pectin degradation; 2-dehydro-3-deoxy-D-gluconate from pectin: step 1/5.</text>
</comment>
<feature type="active site" evidence="4">
    <location>
        <position position="275"/>
    </location>
</feature>
<name>A0A285JC20_9RHOB</name>
<dbReference type="Proteomes" id="UP000231655">
    <property type="component" value="Unassembled WGS sequence"/>
</dbReference>
<evidence type="ECO:0000256" key="4">
    <source>
        <dbReference type="PROSITE-ProRule" id="PRU10040"/>
    </source>
</evidence>
<dbReference type="Pfam" id="PF01095">
    <property type="entry name" value="Pectinesterase"/>
    <property type="match status" value="1"/>
</dbReference>
<comment type="catalytic activity">
    <reaction evidence="5">
        <text>[(1-&gt;4)-alpha-D-galacturonosyl methyl ester](n) + n H2O = [(1-&gt;4)-alpha-D-galacturonosyl](n) + n methanol + n H(+)</text>
        <dbReference type="Rhea" id="RHEA:22380"/>
        <dbReference type="Rhea" id="RHEA-COMP:14570"/>
        <dbReference type="Rhea" id="RHEA-COMP:14573"/>
        <dbReference type="ChEBI" id="CHEBI:15377"/>
        <dbReference type="ChEBI" id="CHEBI:15378"/>
        <dbReference type="ChEBI" id="CHEBI:17790"/>
        <dbReference type="ChEBI" id="CHEBI:140522"/>
        <dbReference type="ChEBI" id="CHEBI:140523"/>
        <dbReference type="EC" id="3.1.1.11"/>
    </reaction>
</comment>
<dbReference type="GO" id="GO:0045490">
    <property type="term" value="P:pectin catabolic process"/>
    <property type="evidence" value="ECO:0007669"/>
    <property type="project" value="UniProtKB-UniRule"/>
</dbReference>
<organism evidence="9 10">
    <name type="scientific">Pseudooceanicola antarcticus</name>
    <dbReference type="NCBI Taxonomy" id="1247613"/>
    <lineage>
        <taxon>Bacteria</taxon>
        <taxon>Pseudomonadati</taxon>
        <taxon>Pseudomonadota</taxon>
        <taxon>Alphaproteobacteria</taxon>
        <taxon>Rhodobacterales</taxon>
        <taxon>Paracoccaceae</taxon>
        <taxon>Pseudooceanicola</taxon>
    </lineage>
</organism>
<dbReference type="InterPro" id="IPR033131">
    <property type="entry name" value="Pectinesterase_Asp_AS"/>
</dbReference>
<reference evidence="9 10" key="1">
    <citation type="submission" date="2017-09" db="EMBL/GenBank/DDBJ databases">
        <authorList>
            <person name="Ehlers B."/>
            <person name="Leendertz F.H."/>
        </authorList>
    </citation>
    <scope>NUCLEOTIDE SEQUENCE [LARGE SCALE GENOMIC DNA]</scope>
    <source>
        <strain evidence="9 10">CGMCC 1.12662</strain>
    </source>
</reference>
<accession>A0A285JC20</accession>
<dbReference type="PROSITE" id="PS00503">
    <property type="entry name" value="PECTINESTERASE_2"/>
    <property type="match status" value="1"/>
</dbReference>